<evidence type="ECO:0000259" key="1">
    <source>
        <dbReference type="Pfam" id="PF02470"/>
    </source>
</evidence>
<keyword evidence="4" id="KW-1185">Reference proteome</keyword>
<dbReference type="PANTHER" id="PTHR33371">
    <property type="entry name" value="INTERMEMBRANE PHOSPHOLIPID TRANSPORT SYSTEM BINDING PROTEIN MLAD-RELATED"/>
    <property type="match status" value="1"/>
</dbReference>
<dbReference type="Pfam" id="PF11887">
    <property type="entry name" value="Mce4_CUP1"/>
    <property type="match status" value="1"/>
</dbReference>
<dbReference type="InterPro" id="IPR003399">
    <property type="entry name" value="Mce/MlaD"/>
</dbReference>
<feature type="domain" description="Mce/MlaD" evidence="1">
    <location>
        <begin position="40"/>
        <end position="114"/>
    </location>
</feature>
<feature type="domain" description="Mammalian cell entry C-terminal" evidence="2">
    <location>
        <begin position="123"/>
        <end position="305"/>
    </location>
</feature>
<dbReference type="Pfam" id="PF02470">
    <property type="entry name" value="MlaD"/>
    <property type="match status" value="1"/>
</dbReference>
<gene>
    <name evidence="3" type="ORF">BST26_16505</name>
</gene>
<dbReference type="STRING" id="444597.BST26_16505"/>
<dbReference type="AlphaFoldDB" id="A0A1X0D3E4"/>
<accession>A0A1X0D3E4</accession>
<evidence type="ECO:0000313" key="4">
    <source>
        <dbReference type="Proteomes" id="UP000192801"/>
    </source>
</evidence>
<protein>
    <submittedName>
        <fullName evidence="3">Mammalian cell entry protein</fullName>
    </submittedName>
</protein>
<dbReference type="OrthoDB" id="3456055at2"/>
<reference evidence="3 4" key="1">
    <citation type="submission" date="2016-12" db="EMBL/GenBank/DDBJ databases">
        <title>The new phylogeny of genus Mycobacterium.</title>
        <authorList>
            <person name="Tortoli E."/>
            <person name="Trovato A."/>
            <person name="Cirillo D.M."/>
        </authorList>
    </citation>
    <scope>NUCLEOTIDE SEQUENCE [LARGE SCALE GENOMIC DNA]</scope>
    <source>
        <strain evidence="3 4">DSM 45130</strain>
    </source>
</reference>
<dbReference type="InterPro" id="IPR005693">
    <property type="entry name" value="Mce"/>
</dbReference>
<proteinExistence type="predicted"/>
<sequence>MAREKTLEDRNRTVLGLIALGVVTVLIAAMLLINAMGLGYKDYTAQFSQGGALRPGNQITVAGIQVGRVTSMKLVGDHVDVGMKIKDDVRLGKETRAVIKVTSILGARYLQLEPAGDGSLENDNIDISRTEPPYDLQAALADVTHNYQDFDAKQLAKSLGILGTQLKTLPPVVPQAMENVHTLSSIIADRRDQLGSLLATTQTVTNTLRSQQANIGAMVNQGQQLVGEFVTRRAAFHAMMQSLTKLMTTLDDTVIGNRPQVEKLLADLDTLTGMLSQHDDLVRNILQVAPVALRGLANATGTGNTIDMNVSNGLLIDSWMCAISGRAKQFGMIQYFKDCK</sequence>
<evidence type="ECO:0000259" key="2">
    <source>
        <dbReference type="Pfam" id="PF11887"/>
    </source>
</evidence>
<dbReference type="RefSeq" id="WP_083032467.1">
    <property type="nucleotide sequence ID" value="NZ_AP022618.1"/>
</dbReference>
<evidence type="ECO:0000313" key="3">
    <source>
        <dbReference type="EMBL" id="ORA66865.1"/>
    </source>
</evidence>
<dbReference type="InterPro" id="IPR024516">
    <property type="entry name" value="Mce_C"/>
</dbReference>
<dbReference type="Proteomes" id="UP000192801">
    <property type="component" value="Unassembled WGS sequence"/>
</dbReference>
<organism evidence="3 4">
    <name type="scientific">Mycolicibacterium insubricum</name>
    <dbReference type="NCBI Taxonomy" id="444597"/>
    <lineage>
        <taxon>Bacteria</taxon>
        <taxon>Bacillati</taxon>
        <taxon>Actinomycetota</taxon>
        <taxon>Actinomycetes</taxon>
        <taxon>Mycobacteriales</taxon>
        <taxon>Mycobacteriaceae</taxon>
        <taxon>Mycolicibacterium</taxon>
    </lineage>
</organism>
<dbReference type="NCBIfam" id="TIGR00996">
    <property type="entry name" value="Mtu_fam_mce"/>
    <property type="match status" value="1"/>
</dbReference>
<dbReference type="InterPro" id="IPR052336">
    <property type="entry name" value="MlaD_Phospholipid_Transporter"/>
</dbReference>
<name>A0A1X0D3E4_9MYCO</name>
<dbReference type="GO" id="GO:0005576">
    <property type="term" value="C:extracellular region"/>
    <property type="evidence" value="ECO:0007669"/>
    <property type="project" value="TreeGrafter"/>
</dbReference>
<dbReference type="PANTHER" id="PTHR33371:SF18">
    <property type="entry name" value="MCE-FAMILY PROTEIN MCE3C"/>
    <property type="match status" value="1"/>
</dbReference>
<dbReference type="EMBL" id="MVHS01000047">
    <property type="protein sequence ID" value="ORA66865.1"/>
    <property type="molecule type" value="Genomic_DNA"/>
</dbReference>
<comment type="caution">
    <text evidence="3">The sequence shown here is derived from an EMBL/GenBank/DDBJ whole genome shotgun (WGS) entry which is preliminary data.</text>
</comment>